<organism evidence="11 12">
    <name type="scientific">Puniceibacterium antarcticum</name>
    <dbReference type="NCBI Taxonomy" id="1206336"/>
    <lineage>
        <taxon>Bacteria</taxon>
        <taxon>Pseudomonadati</taxon>
        <taxon>Pseudomonadota</taxon>
        <taxon>Alphaproteobacteria</taxon>
        <taxon>Rhodobacterales</taxon>
        <taxon>Paracoccaceae</taxon>
        <taxon>Puniceibacterium</taxon>
    </lineage>
</organism>
<comment type="pathway">
    <text evidence="8">Porphyrin-containing compound metabolism; bacteriochlorophyll biosynthesis.</text>
</comment>
<dbReference type="SMART" id="SM00327">
    <property type="entry name" value="VWA"/>
    <property type="match status" value="1"/>
</dbReference>
<feature type="compositionally biased region" description="Basic residues" evidence="9">
    <location>
        <begin position="319"/>
        <end position="328"/>
    </location>
</feature>
<evidence type="ECO:0000256" key="2">
    <source>
        <dbReference type="ARBA" id="ARBA00022531"/>
    </source>
</evidence>
<dbReference type="PROSITE" id="PS50234">
    <property type="entry name" value="VWFA"/>
    <property type="match status" value="1"/>
</dbReference>
<protein>
    <recommendedName>
        <fullName evidence="8">Mg-protoporphyrin IX chelatase</fullName>
        <ecNumber evidence="8">6.6.1.1</ecNumber>
    </recommendedName>
</protein>
<dbReference type="Pfam" id="PF17863">
    <property type="entry name" value="AAA_lid_2"/>
    <property type="match status" value="1"/>
</dbReference>
<evidence type="ECO:0000313" key="12">
    <source>
        <dbReference type="Proteomes" id="UP000231259"/>
    </source>
</evidence>
<evidence type="ECO:0000256" key="3">
    <source>
        <dbReference type="ARBA" id="ARBA00022598"/>
    </source>
</evidence>
<comment type="similarity">
    <text evidence="1 8">Belongs to the Mg-chelatase subunits D/I family.</text>
</comment>
<evidence type="ECO:0000256" key="7">
    <source>
        <dbReference type="ARBA" id="ARBA00048693"/>
    </source>
</evidence>
<evidence type="ECO:0000256" key="1">
    <source>
        <dbReference type="ARBA" id="ARBA00005799"/>
    </source>
</evidence>
<evidence type="ECO:0000256" key="9">
    <source>
        <dbReference type="SAM" id="MobiDB-lite"/>
    </source>
</evidence>
<gene>
    <name evidence="11" type="ORF">P775_06235</name>
</gene>
<dbReference type="Proteomes" id="UP000231259">
    <property type="component" value="Unassembled WGS sequence"/>
</dbReference>
<name>A0A2G8RI26_9RHOB</name>
<dbReference type="GO" id="GO:0015979">
    <property type="term" value="P:photosynthesis"/>
    <property type="evidence" value="ECO:0007669"/>
    <property type="project" value="UniProtKB-UniRule"/>
</dbReference>
<dbReference type="InterPro" id="IPR027417">
    <property type="entry name" value="P-loop_NTPase"/>
</dbReference>
<dbReference type="SUPFAM" id="SSF53300">
    <property type="entry name" value="vWA-like"/>
    <property type="match status" value="1"/>
</dbReference>
<dbReference type="UniPathway" id="UPA00669"/>
<dbReference type="InterPro" id="IPR002035">
    <property type="entry name" value="VWF_A"/>
</dbReference>
<dbReference type="NCBIfam" id="NF009943">
    <property type="entry name" value="PRK13406.1"/>
    <property type="match status" value="1"/>
</dbReference>
<dbReference type="AlphaFoldDB" id="A0A2G8RI26"/>
<feature type="compositionally biased region" description="Acidic residues" evidence="9">
    <location>
        <begin position="244"/>
        <end position="260"/>
    </location>
</feature>
<dbReference type="RefSeq" id="WP_099910119.1">
    <property type="nucleotide sequence ID" value="NZ_AWWI01000047.1"/>
</dbReference>
<feature type="region of interest" description="Disordered" evidence="9">
    <location>
        <begin position="303"/>
        <end position="339"/>
    </location>
</feature>
<accession>A0A2G8RI26</accession>
<dbReference type="SUPFAM" id="SSF52540">
    <property type="entry name" value="P-loop containing nucleoside triphosphate hydrolases"/>
    <property type="match status" value="1"/>
</dbReference>
<keyword evidence="4 8" id="KW-0547">Nucleotide-binding</keyword>
<dbReference type="InterPro" id="IPR011776">
    <property type="entry name" value="Mg_chelatase_ATPase-dsu"/>
</dbReference>
<comment type="function">
    <text evidence="8">Involved in bacteriochlorophyll biosynthesis; introduces a magnesium ion into protoporphyrin IX to yield Mg-protoporphyrin IX.</text>
</comment>
<dbReference type="GO" id="GO:0016851">
    <property type="term" value="F:magnesium chelatase activity"/>
    <property type="evidence" value="ECO:0007669"/>
    <property type="project" value="UniProtKB-UniRule"/>
</dbReference>
<dbReference type="PANTHER" id="PTHR43473">
    <property type="entry name" value="MAGNESIUM-CHELATASE SUBUNIT CHLD, CHLOROPLASTIC"/>
    <property type="match status" value="1"/>
</dbReference>
<dbReference type="EC" id="6.6.1.1" evidence="8"/>
<dbReference type="InterPro" id="IPR041628">
    <property type="entry name" value="ChlI/MoxR_AAA_lid"/>
</dbReference>
<reference evidence="11 12" key="1">
    <citation type="submission" date="2013-09" db="EMBL/GenBank/DDBJ databases">
        <title>Genome sequencing of Phaeobacter antarcticus sp. nov. SM1211.</title>
        <authorList>
            <person name="Zhang X.-Y."/>
            <person name="Liu C."/>
            <person name="Chen X.-L."/>
            <person name="Xie B.-B."/>
            <person name="Qin Q.-L."/>
            <person name="Rong J.-C."/>
            <person name="Zhang Y.-Z."/>
        </authorList>
    </citation>
    <scope>NUCLEOTIDE SEQUENCE [LARGE SCALE GENOMIC DNA]</scope>
    <source>
        <strain evidence="11 12">SM1211</strain>
    </source>
</reference>
<dbReference type="OrthoDB" id="9775079at2"/>
<dbReference type="PANTHER" id="PTHR43473:SF2">
    <property type="entry name" value="MAGNESIUM-CHELATASE SUBUNIT CHLD, CHLOROPLASTIC"/>
    <property type="match status" value="1"/>
</dbReference>
<keyword evidence="5 8" id="KW-0067">ATP-binding</keyword>
<dbReference type="EMBL" id="AWWI01000047">
    <property type="protein sequence ID" value="PIL21143.1"/>
    <property type="molecule type" value="Genomic_DNA"/>
</dbReference>
<keyword evidence="8" id="KW-0077">Bacteriochlorophyll biosynthesis</keyword>
<dbReference type="GO" id="GO:0030494">
    <property type="term" value="P:bacteriochlorophyll biosynthetic process"/>
    <property type="evidence" value="ECO:0007669"/>
    <property type="project" value="UniProtKB-UniPathway"/>
</dbReference>
<evidence type="ECO:0000256" key="6">
    <source>
        <dbReference type="ARBA" id="ARBA00023171"/>
    </source>
</evidence>
<feature type="domain" description="VWFA" evidence="10">
    <location>
        <begin position="388"/>
        <end position="568"/>
    </location>
</feature>
<feature type="compositionally biased region" description="Gly residues" evidence="9">
    <location>
        <begin position="308"/>
        <end position="318"/>
    </location>
</feature>
<dbReference type="Pfam" id="PF13519">
    <property type="entry name" value="VWA_2"/>
    <property type="match status" value="1"/>
</dbReference>
<dbReference type="NCBIfam" id="TIGR02031">
    <property type="entry name" value="BchD-ChlD"/>
    <property type="match status" value="1"/>
</dbReference>
<keyword evidence="12" id="KW-1185">Reference proteome</keyword>
<proteinExistence type="inferred from homology"/>
<dbReference type="GO" id="GO:0005524">
    <property type="term" value="F:ATP binding"/>
    <property type="evidence" value="ECO:0007669"/>
    <property type="project" value="UniProtKB-UniRule"/>
</dbReference>
<keyword evidence="6 8" id="KW-0149">Chlorophyll biosynthesis</keyword>
<feature type="compositionally biased region" description="Acidic residues" evidence="9">
    <location>
        <begin position="268"/>
        <end position="277"/>
    </location>
</feature>
<comment type="caution">
    <text evidence="11">The sequence shown here is derived from an EMBL/GenBank/DDBJ whole genome shotgun (WGS) entry which is preliminary data.</text>
</comment>
<evidence type="ECO:0000256" key="4">
    <source>
        <dbReference type="ARBA" id="ARBA00022741"/>
    </source>
</evidence>
<sequence length="570" mass="59902">MKHDATEAWVTGQLAVHLLAVDPGGLGGLHLRARAGPVRTAFLDALPVGLKTARKIGANVQDTQLFGGIDISATLAAGQVVRSHGLLSEPVPLMLTMAERCPPGLAARLAQAMDAGRQQALILMDEGCDEDETAPATLTERLAFHVNLDGLRPVDLAEMALAPDEISAAQACLPGVTVSDDMLALMVVTAARFGIDSLRAPLLALAAARAHAALSGRPEVEEDDAQIAAQLVFAHRATLLPQEEEDAAQEPDEDTSADPEDSSKDQQTEEPDVESEEGGQNIPQDMLIEAVKAFLPPEILSALSQKSKGGGKGSGGAGQRRKGNRRGRPLPSRPGKLDGSSRIDIVATLRAAAPWQMLRRAQTPDRAGLLIRPSDIHVRRYQEMSDRLIIFAVDASGSSAMARLSEAKGAIELMLAEAYARRDHVALIAFRGEQADLILPPTRSLVQTKRRLSGLPGGGGTPLAAGLQASAELARRVMGQGLSPALALLTDGRANVPLPGRTGRAAATEDAEIMAGLVRRLNIPAAVVDTSVRPRPELSKLAGLMGARYVPLPRADAQGLSRAIGAAIAD</sequence>
<comment type="catalytic activity">
    <reaction evidence="7 8">
        <text>protoporphyrin IX + Mg(2+) + ATP + H2O = Mg-protoporphyrin IX + ADP + phosphate + 3 H(+)</text>
        <dbReference type="Rhea" id="RHEA:13961"/>
        <dbReference type="ChEBI" id="CHEBI:15377"/>
        <dbReference type="ChEBI" id="CHEBI:15378"/>
        <dbReference type="ChEBI" id="CHEBI:18420"/>
        <dbReference type="ChEBI" id="CHEBI:30616"/>
        <dbReference type="ChEBI" id="CHEBI:43474"/>
        <dbReference type="ChEBI" id="CHEBI:57306"/>
        <dbReference type="ChEBI" id="CHEBI:60492"/>
        <dbReference type="ChEBI" id="CHEBI:456216"/>
        <dbReference type="EC" id="6.6.1.1"/>
    </reaction>
</comment>
<evidence type="ECO:0000256" key="5">
    <source>
        <dbReference type="ARBA" id="ARBA00022840"/>
    </source>
</evidence>
<dbReference type="InterPro" id="IPR036465">
    <property type="entry name" value="vWFA_dom_sf"/>
</dbReference>
<dbReference type="Gene3D" id="1.10.8.80">
    <property type="entry name" value="Magnesium chelatase subunit I, C-Terminal domain"/>
    <property type="match status" value="1"/>
</dbReference>
<dbReference type="Gene3D" id="3.40.50.410">
    <property type="entry name" value="von Willebrand factor, type A domain"/>
    <property type="match status" value="1"/>
</dbReference>
<evidence type="ECO:0000259" key="10">
    <source>
        <dbReference type="PROSITE" id="PS50234"/>
    </source>
</evidence>
<evidence type="ECO:0000256" key="8">
    <source>
        <dbReference type="RuleBase" id="RU362087"/>
    </source>
</evidence>
<keyword evidence="3 8" id="KW-0436">Ligase</keyword>
<keyword evidence="2 8" id="KW-0602">Photosynthesis</keyword>
<evidence type="ECO:0000313" key="11">
    <source>
        <dbReference type="EMBL" id="PIL21143.1"/>
    </source>
</evidence>
<feature type="region of interest" description="Disordered" evidence="9">
    <location>
        <begin position="244"/>
        <end position="282"/>
    </location>
</feature>